<sequence length="146" mass="17491">MKDGIIIQDNKDLNMNLILYENKFSLIKVEDSQPILILSKKRDLNKSFVSVREAAKFYNVNESSLRQIYLNKDRLFKKKYYIVRDIGNKKRLLTSSINKKYILGNNLANNFIMVNDDYMLYYNIIENEIHDFLKNDNNIFKYIILY</sequence>
<protein>
    <submittedName>
        <fullName evidence="1">Uncharacterized protein</fullName>
    </submittedName>
</protein>
<organism evidence="1">
    <name type="scientific">Orbilia brochopaga</name>
    <dbReference type="NCBI Taxonomy" id="3140254"/>
    <lineage>
        <taxon>Eukaryota</taxon>
        <taxon>Fungi</taxon>
        <taxon>Dikarya</taxon>
        <taxon>Ascomycota</taxon>
        <taxon>Pezizomycotina</taxon>
        <taxon>Orbiliomycetes</taxon>
        <taxon>Orbiliales</taxon>
        <taxon>Orbiliaceae</taxon>
        <taxon>Orbilia</taxon>
    </lineage>
</organism>
<geneLocation type="mitochondrion" evidence="1"/>
<dbReference type="EMBL" id="MK550698">
    <property type="protein sequence ID" value="QBL02544.1"/>
    <property type="molecule type" value="Genomic_DNA"/>
</dbReference>
<dbReference type="GeneID" id="39411799"/>
<gene>
    <name evidence="1" type="primary">orf146</name>
</gene>
<reference evidence="1" key="1">
    <citation type="journal article" date="2019" name="Mitochondrial DNA Part B Resour">
        <title>Characterization of the complete mitochondrial genome of Drechslerella brochopaga, a fungal species trapping nematodes with constricting rings.</title>
        <authorList>
            <person name="Fang M."/>
            <person name="Wang S."/>
            <person name="Xu J."/>
            <person name="Jiang L."/>
            <person name="Zhou D."/>
            <person name="Zhang K.-Q."/>
            <person name="Zhang Y."/>
        </authorList>
    </citation>
    <scope>NUCLEOTIDE SEQUENCE</scope>
    <source>
        <strain evidence="1">YMF1.03216</strain>
    </source>
</reference>
<accession>A0A481ZLL2</accession>
<dbReference type="AlphaFoldDB" id="A0A481ZLL2"/>
<dbReference type="RefSeq" id="YP_009568463.1">
    <property type="nucleotide sequence ID" value="NC_041248.1"/>
</dbReference>
<evidence type="ECO:0000313" key="1">
    <source>
        <dbReference type="EMBL" id="QBL02544.1"/>
    </source>
</evidence>
<keyword evidence="1" id="KW-0496">Mitochondrion</keyword>
<reference evidence="1" key="2">
    <citation type="submission" date="2019-02" db="EMBL/GenBank/DDBJ databases">
        <authorList>
            <person name="Fang M.L."/>
            <person name="Zhang Y."/>
        </authorList>
    </citation>
    <scope>NUCLEOTIDE SEQUENCE</scope>
    <source>
        <strain evidence="1">YMF1.03216</strain>
    </source>
</reference>
<proteinExistence type="predicted"/>
<name>A0A481ZLL2_9PEZI</name>